<dbReference type="PANTHER" id="PTHR45712:SF22">
    <property type="entry name" value="INSULIN-LIKE GROWTH FACTOR-BINDING PROTEIN COMPLEX ACID LABILE SUBUNIT"/>
    <property type="match status" value="1"/>
</dbReference>
<dbReference type="Proteomes" id="UP001080333">
    <property type="component" value="Unassembled WGS sequence"/>
</dbReference>
<sequence>MRLPNEGRSDLQELIQRVDANVDEPSAEEPSSEPEVDEPETVEGPVEDSGVTEAESKEAETTDDQKVVVQAKAPRAITTNTNGDSTWTFDSDTGLLVFSTGTLAQRLDTNLTNAGVTPADVKSIQFESGVVAPTAVTYLFADLTQLSEFIDLNNFNTSSVTYMAYWFDQTSALSTPDLSTFVTSNVFSMDYMFQNSGVTNLDLSDWDVSKVTTFNGMFRDAKSLTTLDLTDWGANRIVSTVDMSSMFNGTTALANLTLTNFKTTNVTNMGFMFENSGVTNLDLSDWDVSKVTSFWSMFRRATSLITLNLTDWGVNRTASTVNMSSMFTGTTALANLTLTNFKTTNVTIMSHMFRESGVTSLDLSHWDVTKMTSFEYMFYEAKSLTTMDLTDWGVNRTASTVNMNKMFEGTTALANLTLTNFETTNVTDMSFMFASSGVTSLDLSHWDVTKVASFSYMFYGAKSLTTLNLTDWGVNRTAGTVTMQTMFSGTTALTNLTLTNFKTTNVTNMSNMFQSSGVTNLALQELKDWDVTKVTTFSSMFSGAKSLTTLDLTNWGVNRTASTVDMSSMFNGTTALTNLTLTNFKTTNVTNMSNMFYNSGMTSLNLSHWDVTKVTTFGSMFQVAKSLTTLDLTNWGVNRTASTVGMSLMFSGTTALTNLTLTNFKTTNVTSMNNMFASSGVTSLDLSDWDVTKVTTFSSMFSDAPSLRTLNLSGWNTSGATVTTMFSGTNKLWKITLGENIKFIANPGFRSAPVAGTTIPGTSYKTTAASWQIVGTGTQFNPKGAMVTTTEMYADRTEPVTYVWANKAEPSTPTIDSVSNITFGTLGASDFFNGNSPLATNMATGSVALKDLDNITTYNVTVAQTSDWTTDGESAKIAKSNLKIKYGANDLATGASSFWSGTSATATKNIKFNHDDTKNFSIWLNPSAVIETALLGVQLESELTWTLSETP</sequence>
<comment type="caution">
    <text evidence="4">The sequence shown here is derived from an EMBL/GenBank/DDBJ whole genome shotgun (WGS) entry which is preliminary data.</text>
</comment>
<keyword evidence="2" id="KW-0677">Repeat</keyword>
<dbReference type="InterPro" id="IPR011889">
    <property type="entry name" value="Liste_lipo_26"/>
</dbReference>
<dbReference type="SUPFAM" id="SSF52058">
    <property type="entry name" value="L domain-like"/>
    <property type="match status" value="2"/>
</dbReference>
<evidence type="ECO:0000313" key="4">
    <source>
        <dbReference type="EMBL" id="MCX7578032.1"/>
    </source>
</evidence>
<reference evidence="4" key="1">
    <citation type="submission" date="2018-08" db="EMBL/GenBank/DDBJ databases">
        <title>Draft genome sequences of Leuconostoc spp. and Weissella spp. with biocontrol potential.</title>
        <authorList>
            <person name="Lo R."/>
            <person name="Ho V.T.T."/>
            <person name="Turner M.S."/>
        </authorList>
    </citation>
    <scope>NUCLEOTIDE SEQUENCE</scope>
    <source>
        <strain evidence="4">156</strain>
    </source>
</reference>
<organism evidence="4 5">
    <name type="scientific">Leuconostoc falkenbergense</name>
    <dbReference type="NCBI Taxonomy" id="2766470"/>
    <lineage>
        <taxon>Bacteria</taxon>
        <taxon>Bacillati</taxon>
        <taxon>Bacillota</taxon>
        <taxon>Bacilli</taxon>
        <taxon>Lactobacillales</taxon>
        <taxon>Lactobacillaceae</taxon>
        <taxon>Leuconostoc</taxon>
    </lineage>
</organism>
<evidence type="ECO:0000256" key="3">
    <source>
        <dbReference type="SAM" id="MobiDB-lite"/>
    </source>
</evidence>
<feature type="compositionally biased region" description="Basic and acidic residues" evidence="3">
    <location>
        <begin position="54"/>
        <end position="65"/>
    </location>
</feature>
<evidence type="ECO:0000256" key="2">
    <source>
        <dbReference type="ARBA" id="ARBA00022737"/>
    </source>
</evidence>
<dbReference type="InterPro" id="IPR032675">
    <property type="entry name" value="LRR_dom_sf"/>
</dbReference>
<feature type="region of interest" description="Disordered" evidence="3">
    <location>
        <begin position="1"/>
        <end position="65"/>
    </location>
</feature>
<dbReference type="AlphaFoldDB" id="A0A9X3IP23"/>
<protein>
    <submittedName>
        <fullName evidence="4">BspA family leucine-rich repeat surface protein</fullName>
    </submittedName>
</protein>
<dbReference type="InterPro" id="IPR026906">
    <property type="entry name" value="LRR_5"/>
</dbReference>
<dbReference type="PANTHER" id="PTHR45712">
    <property type="entry name" value="AGAP008170-PA"/>
    <property type="match status" value="1"/>
</dbReference>
<dbReference type="NCBIfam" id="TIGR02167">
    <property type="entry name" value="Liste_lipo_26"/>
    <property type="match status" value="14"/>
</dbReference>
<keyword evidence="1" id="KW-0433">Leucine-rich repeat</keyword>
<dbReference type="InterPro" id="IPR005046">
    <property type="entry name" value="DUF285"/>
</dbReference>
<gene>
    <name evidence="4" type="ORF">D0502_01185</name>
</gene>
<accession>A0A9X3IP23</accession>
<evidence type="ECO:0000313" key="5">
    <source>
        <dbReference type="Proteomes" id="UP001080333"/>
    </source>
</evidence>
<dbReference type="Pfam" id="PF03382">
    <property type="entry name" value="DUF285"/>
    <property type="match status" value="4"/>
</dbReference>
<dbReference type="InterPro" id="IPR050333">
    <property type="entry name" value="SLRP"/>
</dbReference>
<name>A0A9X3IP23_9LACO</name>
<dbReference type="Gene3D" id="3.80.10.10">
    <property type="entry name" value="Ribonuclease Inhibitor"/>
    <property type="match status" value="3"/>
</dbReference>
<feature type="compositionally biased region" description="Acidic residues" evidence="3">
    <location>
        <begin position="21"/>
        <end position="41"/>
    </location>
</feature>
<proteinExistence type="predicted"/>
<feature type="compositionally biased region" description="Basic and acidic residues" evidence="3">
    <location>
        <begin position="1"/>
        <end position="11"/>
    </location>
</feature>
<evidence type="ECO:0000256" key="1">
    <source>
        <dbReference type="ARBA" id="ARBA00022614"/>
    </source>
</evidence>
<dbReference type="Pfam" id="PF13306">
    <property type="entry name" value="LRR_5"/>
    <property type="match status" value="1"/>
</dbReference>
<dbReference type="EMBL" id="QVOQ01000002">
    <property type="protein sequence ID" value="MCX7578032.1"/>
    <property type="molecule type" value="Genomic_DNA"/>
</dbReference>